<dbReference type="SUPFAM" id="SSF56112">
    <property type="entry name" value="Protein kinase-like (PK-like)"/>
    <property type="match status" value="1"/>
</dbReference>
<feature type="region of interest" description="Disordered" evidence="5">
    <location>
        <begin position="350"/>
        <end position="381"/>
    </location>
</feature>
<dbReference type="PROSITE" id="PS00108">
    <property type="entry name" value="PROTEIN_KINASE_ST"/>
    <property type="match status" value="1"/>
</dbReference>
<organism evidence="8 9">
    <name type="scientific">Sandaracinus amylolyticus</name>
    <dbReference type="NCBI Taxonomy" id="927083"/>
    <lineage>
        <taxon>Bacteria</taxon>
        <taxon>Pseudomonadati</taxon>
        <taxon>Myxococcota</taxon>
        <taxon>Polyangia</taxon>
        <taxon>Polyangiales</taxon>
        <taxon>Sandaracinaceae</taxon>
        <taxon>Sandaracinus</taxon>
    </lineage>
</organism>
<dbReference type="Proteomes" id="UP000034883">
    <property type="component" value="Chromosome"/>
</dbReference>
<keyword evidence="9" id="KW-1185">Reference proteome</keyword>
<feature type="compositionally biased region" description="Low complexity" evidence="5">
    <location>
        <begin position="440"/>
        <end position="456"/>
    </location>
</feature>
<dbReference type="Gene3D" id="3.30.200.20">
    <property type="entry name" value="Phosphorylase Kinase, domain 1"/>
    <property type="match status" value="1"/>
</dbReference>
<keyword evidence="4" id="KW-0067">ATP-binding</keyword>
<dbReference type="CDD" id="cd14014">
    <property type="entry name" value="STKc_PknB_like"/>
    <property type="match status" value="1"/>
</dbReference>
<protein>
    <submittedName>
        <fullName evidence="8">Serine/threonine protein kinase</fullName>
    </submittedName>
</protein>
<dbReference type="Gene3D" id="1.10.510.10">
    <property type="entry name" value="Transferase(Phosphotransferase) domain 1"/>
    <property type="match status" value="1"/>
</dbReference>
<dbReference type="EMBL" id="CP011125">
    <property type="protein sequence ID" value="AKF03864.1"/>
    <property type="molecule type" value="Genomic_DNA"/>
</dbReference>
<reference evidence="8 9" key="1">
    <citation type="submission" date="2015-03" db="EMBL/GenBank/DDBJ databases">
        <title>Genome assembly of Sandaracinus amylolyticus DSM 53668.</title>
        <authorList>
            <person name="Sharma G."/>
            <person name="Subramanian S."/>
        </authorList>
    </citation>
    <scope>NUCLEOTIDE SEQUENCE [LARGE SCALE GENOMIC DNA]</scope>
    <source>
        <strain evidence="8 9">DSM 53668</strain>
    </source>
</reference>
<evidence type="ECO:0000256" key="4">
    <source>
        <dbReference type="ARBA" id="ARBA00022840"/>
    </source>
</evidence>
<evidence type="ECO:0000256" key="3">
    <source>
        <dbReference type="ARBA" id="ARBA00022777"/>
    </source>
</evidence>
<dbReference type="AlphaFoldDB" id="A0A0F6SDQ7"/>
<dbReference type="GO" id="GO:0005524">
    <property type="term" value="F:ATP binding"/>
    <property type="evidence" value="ECO:0007669"/>
    <property type="project" value="UniProtKB-KW"/>
</dbReference>
<dbReference type="RefSeq" id="WP_053231275.1">
    <property type="nucleotide sequence ID" value="NZ_CP011125.1"/>
</dbReference>
<dbReference type="KEGG" id="samy:DB32_001013"/>
<keyword evidence="6" id="KW-1133">Transmembrane helix</keyword>
<name>A0A0F6SDQ7_9BACT</name>
<evidence type="ECO:0000256" key="1">
    <source>
        <dbReference type="ARBA" id="ARBA00022679"/>
    </source>
</evidence>
<gene>
    <name evidence="8" type="ORF">DB32_001013</name>
</gene>
<dbReference type="SMART" id="SM00220">
    <property type="entry name" value="S_TKc"/>
    <property type="match status" value="1"/>
</dbReference>
<keyword evidence="6" id="KW-0812">Transmembrane</keyword>
<dbReference type="GO" id="GO:0004674">
    <property type="term" value="F:protein serine/threonine kinase activity"/>
    <property type="evidence" value="ECO:0007669"/>
    <property type="project" value="UniProtKB-KW"/>
</dbReference>
<dbReference type="InterPro" id="IPR011009">
    <property type="entry name" value="Kinase-like_dom_sf"/>
</dbReference>
<dbReference type="PROSITE" id="PS50011">
    <property type="entry name" value="PROTEIN_KINASE_DOM"/>
    <property type="match status" value="1"/>
</dbReference>
<evidence type="ECO:0000256" key="2">
    <source>
        <dbReference type="ARBA" id="ARBA00022741"/>
    </source>
</evidence>
<dbReference type="Pfam" id="PF00069">
    <property type="entry name" value="Pkinase"/>
    <property type="match status" value="1"/>
</dbReference>
<keyword evidence="2" id="KW-0547">Nucleotide-binding</keyword>
<dbReference type="PANTHER" id="PTHR43289:SF6">
    <property type="entry name" value="SERINE_THREONINE-PROTEIN KINASE NEKL-3"/>
    <property type="match status" value="1"/>
</dbReference>
<dbReference type="InterPro" id="IPR008271">
    <property type="entry name" value="Ser/Thr_kinase_AS"/>
</dbReference>
<feature type="domain" description="Protein kinase" evidence="7">
    <location>
        <begin position="21"/>
        <end position="287"/>
    </location>
</feature>
<evidence type="ECO:0000313" key="9">
    <source>
        <dbReference type="Proteomes" id="UP000034883"/>
    </source>
</evidence>
<accession>A0A0F6SDQ7</accession>
<evidence type="ECO:0000256" key="5">
    <source>
        <dbReference type="SAM" id="MobiDB-lite"/>
    </source>
</evidence>
<feature type="region of interest" description="Disordered" evidence="5">
    <location>
        <begin position="440"/>
        <end position="462"/>
    </location>
</feature>
<sequence>MQRAASDAGTPDVGRILDGRYRLDAPLGEGGLGVVWRAFHVRLGKHVAVKLMQREHVAREGLRARFEREARSLAALTHPNIVDVMDFGVDDGAPFLVMELLEGRSLDRAIREGIAPERALAIGRDVLRALAHAHAQGIAHRDLKPANVFLQRIDDGHEIVRVLDFGLAKFLHEDASNGDAQLTRQGMVLGTPAYMAPEQATGGNADARADVYSFGIVLFELLTGQRPFAGEGAELVRQHLLVSVPTIASVRPDLEVAPELEATLQRATAKSASQRYSSARELMEALYALPANAVRVRDGVPRPAPAPMREAVSGDAPTLASGGGAATVTPPVASRSYAVPPIASAVPADGTVPARPGLRRAAESAATPASSRPASSAPASAIVPPISSTMSTTSAVVASTIKPSRGPLLVAVVALLGLGAIAAAITIALVLFSSSDGATATTTHDAPPVATTATPPEESALDPAPTAYFAPDPDPWAEPITAPLGAIRERLERSGRLSARDQNVLRDYARAHRDDPRAWLLLAHADFLAGHRPDSCERYALALRIDEALARGDAHAVHDLARMAAHHRSGDEAAALLRRHWGARAIDALDRAMTEVDRRSDREDVARLVQLRDELVRGSSARTER</sequence>
<evidence type="ECO:0000256" key="6">
    <source>
        <dbReference type="SAM" id="Phobius"/>
    </source>
</evidence>
<dbReference type="OrthoDB" id="9801841at2"/>
<keyword evidence="6" id="KW-0472">Membrane</keyword>
<keyword evidence="8" id="KW-0723">Serine/threonine-protein kinase</keyword>
<evidence type="ECO:0000259" key="7">
    <source>
        <dbReference type="PROSITE" id="PS50011"/>
    </source>
</evidence>
<keyword evidence="1" id="KW-0808">Transferase</keyword>
<keyword evidence="3 8" id="KW-0418">Kinase</keyword>
<evidence type="ECO:0000313" key="8">
    <source>
        <dbReference type="EMBL" id="AKF03864.1"/>
    </source>
</evidence>
<feature type="compositionally biased region" description="Low complexity" evidence="5">
    <location>
        <begin position="363"/>
        <end position="381"/>
    </location>
</feature>
<feature type="transmembrane region" description="Helical" evidence="6">
    <location>
        <begin position="408"/>
        <end position="432"/>
    </location>
</feature>
<proteinExistence type="predicted"/>
<feature type="region of interest" description="Disordered" evidence="5">
    <location>
        <begin position="300"/>
        <end position="327"/>
    </location>
</feature>
<dbReference type="STRING" id="927083.DB32_001013"/>
<dbReference type="InterPro" id="IPR000719">
    <property type="entry name" value="Prot_kinase_dom"/>
</dbReference>
<dbReference type="PANTHER" id="PTHR43289">
    <property type="entry name" value="MITOGEN-ACTIVATED PROTEIN KINASE KINASE KINASE 20-RELATED"/>
    <property type="match status" value="1"/>
</dbReference>